<dbReference type="Gene3D" id="1.25.40.20">
    <property type="entry name" value="Ankyrin repeat-containing domain"/>
    <property type="match status" value="1"/>
</dbReference>
<evidence type="ECO:0000313" key="6">
    <source>
        <dbReference type="EMBL" id="RFU80453.1"/>
    </source>
</evidence>
<dbReference type="Gene3D" id="3.40.50.300">
    <property type="entry name" value="P-loop containing nucleotide triphosphate hydrolases"/>
    <property type="match status" value="1"/>
</dbReference>
<keyword evidence="1" id="KW-0677">Repeat</keyword>
<feature type="region of interest" description="Disordered" evidence="2">
    <location>
        <begin position="1"/>
        <end position="27"/>
    </location>
</feature>
<dbReference type="InterPro" id="IPR031359">
    <property type="entry name" value="NACHT_N"/>
</dbReference>
<evidence type="ECO:0000256" key="1">
    <source>
        <dbReference type="ARBA" id="ARBA00022737"/>
    </source>
</evidence>
<dbReference type="Proteomes" id="UP000266272">
    <property type="component" value="Unassembled WGS sequence"/>
</dbReference>
<dbReference type="InterPro" id="IPR027417">
    <property type="entry name" value="P-loop_NTPase"/>
</dbReference>
<dbReference type="STRING" id="490622.A0A395NWS4"/>
<evidence type="ECO:0000313" key="7">
    <source>
        <dbReference type="Proteomes" id="UP000266272"/>
    </source>
</evidence>
<evidence type="ECO:0000256" key="2">
    <source>
        <dbReference type="SAM" id="MobiDB-lite"/>
    </source>
</evidence>
<dbReference type="InterPro" id="IPR054471">
    <property type="entry name" value="GPIID_WHD"/>
</dbReference>
<dbReference type="AlphaFoldDB" id="A0A395NWS4"/>
<dbReference type="EMBL" id="PXOA01000108">
    <property type="protein sequence ID" value="RFU80453.1"/>
    <property type="molecule type" value="Genomic_DNA"/>
</dbReference>
<reference evidence="6 7" key="1">
    <citation type="journal article" date="2018" name="PLoS Pathog.">
        <title>Evolution of structural diversity of trichothecenes, a family of toxins produced by plant pathogenic and entomopathogenic fungi.</title>
        <authorList>
            <person name="Proctor R.H."/>
            <person name="McCormick S.P."/>
            <person name="Kim H.S."/>
            <person name="Cardoza R.E."/>
            <person name="Stanley A.M."/>
            <person name="Lindo L."/>
            <person name="Kelly A."/>
            <person name="Brown D.W."/>
            <person name="Lee T."/>
            <person name="Vaughan M.M."/>
            <person name="Alexander N.J."/>
            <person name="Busman M."/>
            <person name="Gutierrez S."/>
        </authorList>
    </citation>
    <scope>NUCLEOTIDE SEQUENCE [LARGE SCALE GENOMIC DNA]</scope>
    <source>
        <strain evidence="6 7">IBT 40837</strain>
    </source>
</reference>
<gene>
    <name evidence="6" type="ORF">TARUN_1746</name>
</gene>
<feature type="domain" description="GPI inositol-deacylase winged helix" evidence="4">
    <location>
        <begin position="656"/>
        <end position="751"/>
    </location>
</feature>
<organism evidence="6 7">
    <name type="scientific">Trichoderma arundinaceum</name>
    <dbReference type="NCBI Taxonomy" id="490622"/>
    <lineage>
        <taxon>Eukaryota</taxon>
        <taxon>Fungi</taxon>
        <taxon>Dikarya</taxon>
        <taxon>Ascomycota</taxon>
        <taxon>Pezizomycotina</taxon>
        <taxon>Sordariomycetes</taxon>
        <taxon>Hypocreomycetidae</taxon>
        <taxon>Hypocreales</taxon>
        <taxon>Hypocreaceae</taxon>
        <taxon>Trichoderma</taxon>
    </lineage>
</organism>
<comment type="caution">
    <text evidence="6">The sequence shown here is derived from an EMBL/GenBank/DDBJ whole genome shotgun (WGS) entry which is preliminary data.</text>
</comment>
<evidence type="ECO:0000259" key="4">
    <source>
        <dbReference type="Pfam" id="PF22939"/>
    </source>
</evidence>
<dbReference type="PANTHER" id="PTHR10039:SF17">
    <property type="entry name" value="FUNGAL STAND N-TERMINAL GOODBYE DOMAIN-CONTAINING PROTEIN-RELATED"/>
    <property type="match status" value="1"/>
</dbReference>
<sequence>MTRFSNSKAWFKRKLKQDNKLPSSPAATVLVSDPISSRTPVDPSSEIAEISPTASNIVQSHAPTTSPQAVDVGDTLSRSENDLWASAYSLIQEREGDLMRDYEKHLASLQNYPVATEGYLDARDVESLVNKLLEARERSKIQVSILRRNIKVREQVEKLAKFLIWSDSVVKAAVSAQPYAALAWSGVSLFLPLLVSGSKYNESMLEGFNTISDMQIFWKSCEETYFKPQYIQLYQNLKIPLVKLYSFVIEYQARVICHLSKAQISRAWQSMTGPDDWDNAIKSIKELEDKCSRLIDKVHKDVIYEKLENQLQEIEKSRIVHEDILRTMKEDRQDEKERQLLNDLAKGAGDYERYKDINPERVPGTCEWFLADERFCKWRDSHSGDILWVSAGPGCGKSVLSKTFIDEGHLNLEATITITSSTITVSERVICYFFFKEGGEGRMDTAHALCAILHQLFRFKSTSNLITHALSSHRDNGQTLTEKMNELWRIFVECANFSPVQIVCVLDALDECKKERRKELIGMLQRLYSQGSVSLIPSKLKFLITSRPYEDLEGSFNKFSPAAAYLHFDGDGKSGQIGKEINLVIDVKVKHIAGSFSDEDRDKISQSLKRMENRTYLWLHLTLDIIEENMSAYSRSTDIEDFLSELPLEVSDAYEKILSRSQDAKKVEALLQIVLAATRPLTVDEANYALVLALGKEQFSSHEGLQRKLWPQDRFEMTLRNLCGLFISIHDSKLSFIHQTAREFLVHSERAGTWKGRLNMHKAHGVLSGACINYLLLIDRPSTTGMEMVQKYQFFYYATKNWPLHFHSQDAESTAKNRKHARELCRTSAPQTQLWATGFSEYIFRDKWWIGWPDLTLASYFGLAAVVKDIIVHEHADVNTNGAIDVTALHMAIIAGQLEAIEILLEPVHGTHVTERSVKSAVENEQKAAEIMTMLLDKRGDEIEITEDVLRSAVTNKEAGVATIALLLEKRPNDVNITAEVVKEAAQRGSSDTMSLLLDTCGHGIIITEYIIIAAMANDRSMLELLLERRVHEIKFTEAVIINALIRHAETLGLILDSARSIKITEHMVVTAARGSLGNMEELLNKRGAEIKITEAIVKAATDNNAHGSEMLSLLIHRRGNEIKITEDIVKAAARNYTGGLELVAVLLDKRGDEVNLTQGIIDVVQSRDFWKEEILALFRQKC</sequence>
<keyword evidence="7" id="KW-1185">Reference proteome</keyword>
<protein>
    <submittedName>
        <fullName evidence="6">Ankyrin repeat</fullName>
    </submittedName>
</protein>
<dbReference type="InterPro" id="IPR036770">
    <property type="entry name" value="Ankyrin_rpt-contain_sf"/>
</dbReference>
<feature type="domain" description="NWD NACHT-NTPase N-terminal" evidence="3">
    <location>
        <begin position="82"/>
        <end position="290"/>
    </location>
</feature>
<dbReference type="Pfam" id="PF17100">
    <property type="entry name" value="NACHT_N"/>
    <property type="match status" value="1"/>
</dbReference>
<feature type="domain" description="Nephrocystin 3-like N-terminal" evidence="5">
    <location>
        <begin position="364"/>
        <end position="547"/>
    </location>
</feature>
<dbReference type="SUPFAM" id="SSF48403">
    <property type="entry name" value="Ankyrin repeat"/>
    <property type="match status" value="1"/>
</dbReference>
<accession>A0A395NWS4</accession>
<dbReference type="Pfam" id="PF23397">
    <property type="entry name" value="DUF7104"/>
    <property type="match status" value="7"/>
</dbReference>
<name>A0A395NWS4_TRIAR</name>
<dbReference type="Pfam" id="PF22939">
    <property type="entry name" value="WHD_GPIID"/>
    <property type="match status" value="1"/>
</dbReference>
<dbReference type="OrthoDB" id="163438at2759"/>
<dbReference type="InterPro" id="IPR055530">
    <property type="entry name" value="DUF7104"/>
</dbReference>
<dbReference type="Gene3D" id="1.20.5.340">
    <property type="match status" value="1"/>
</dbReference>
<evidence type="ECO:0000259" key="3">
    <source>
        <dbReference type="Pfam" id="PF17100"/>
    </source>
</evidence>
<dbReference type="InterPro" id="IPR056884">
    <property type="entry name" value="NPHP3-like_N"/>
</dbReference>
<proteinExistence type="predicted"/>
<evidence type="ECO:0000259" key="5">
    <source>
        <dbReference type="Pfam" id="PF24883"/>
    </source>
</evidence>
<dbReference type="Pfam" id="PF24883">
    <property type="entry name" value="NPHP3_N"/>
    <property type="match status" value="1"/>
</dbReference>
<dbReference type="PANTHER" id="PTHR10039">
    <property type="entry name" value="AMELOGENIN"/>
    <property type="match status" value="1"/>
</dbReference>